<dbReference type="OrthoDB" id="2990495at2"/>
<reference evidence="4 5" key="1">
    <citation type="submission" date="2017-07" db="EMBL/GenBank/DDBJ databases">
        <title>The genome sequence of Paludifilum halophilum highlights mechanisms for microbial adaptation to high salt environemnts.</title>
        <authorList>
            <person name="Belbahri L."/>
        </authorList>
    </citation>
    <scope>NUCLEOTIDE SEQUENCE [LARGE SCALE GENOMIC DNA]</scope>
    <source>
        <strain evidence="4 5">DSM 102817</strain>
    </source>
</reference>
<evidence type="ECO:0000256" key="2">
    <source>
        <dbReference type="SAM" id="Phobius"/>
    </source>
</evidence>
<feature type="compositionally biased region" description="Basic and acidic residues" evidence="1">
    <location>
        <begin position="81"/>
        <end position="97"/>
    </location>
</feature>
<keyword evidence="2" id="KW-1133">Transmembrane helix</keyword>
<dbReference type="RefSeq" id="WP_094264938.1">
    <property type="nucleotide sequence ID" value="NZ_NOWF01000007.1"/>
</dbReference>
<organism evidence="4 5">
    <name type="scientific">Paludifilum halophilum</name>
    <dbReference type="NCBI Taxonomy" id="1642702"/>
    <lineage>
        <taxon>Bacteria</taxon>
        <taxon>Bacillati</taxon>
        <taxon>Bacillota</taxon>
        <taxon>Bacilli</taxon>
        <taxon>Bacillales</taxon>
        <taxon>Thermoactinomycetaceae</taxon>
        <taxon>Paludifilum</taxon>
    </lineage>
</organism>
<feature type="transmembrane region" description="Helical" evidence="2">
    <location>
        <begin position="434"/>
        <end position="454"/>
    </location>
</feature>
<keyword evidence="3" id="KW-0732">Signal</keyword>
<evidence type="ECO:0000313" key="5">
    <source>
        <dbReference type="Proteomes" id="UP000215459"/>
    </source>
</evidence>
<feature type="compositionally biased region" description="Acidic residues" evidence="1">
    <location>
        <begin position="98"/>
        <end position="107"/>
    </location>
</feature>
<comment type="caution">
    <text evidence="4">The sequence shown here is derived from an EMBL/GenBank/DDBJ whole genome shotgun (WGS) entry which is preliminary data.</text>
</comment>
<proteinExistence type="predicted"/>
<name>A0A235B6G6_9BACL</name>
<feature type="chain" id="PRO_5013076554" evidence="3">
    <location>
        <begin position="25"/>
        <end position="461"/>
    </location>
</feature>
<dbReference type="Proteomes" id="UP000215459">
    <property type="component" value="Unassembled WGS sequence"/>
</dbReference>
<evidence type="ECO:0000256" key="3">
    <source>
        <dbReference type="SAM" id="SignalP"/>
    </source>
</evidence>
<feature type="signal peptide" evidence="3">
    <location>
        <begin position="1"/>
        <end position="24"/>
    </location>
</feature>
<feature type="region of interest" description="Disordered" evidence="1">
    <location>
        <begin position="23"/>
        <end position="107"/>
    </location>
</feature>
<feature type="region of interest" description="Disordered" evidence="1">
    <location>
        <begin position="389"/>
        <end position="428"/>
    </location>
</feature>
<evidence type="ECO:0000313" key="4">
    <source>
        <dbReference type="EMBL" id="OYD07195.1"/>
    </source>
</evidence>
<sequence length="461" mass="51013">MKKFTYLLVFVLMFSWIPTGIVQASDTPDNGIQIPEDQQPADEEETARPTEPEKPVEEKPAKEDPVEKKPPVTTPVEPPEDGQKEPDNPQQEPKRGDEEDGENEEEAPADYELKMEYEQKNDILYVKASISGMKERYAKGSWTFEVDGVKKSRKGWSPQQQESFQLKRNYPGSAHLIDITFNGKIKGQSVHLSTADTFVVPEEPGTNNLDIGHGFVHQGVLLKADLPNSENASGRWTFKLNGKEKVLKDTKGTSQEAVIGANVKPGQRYVATVEFLGKSDGEKIRVETDYVLKAVNIDVKTTCSEKGLQVNTEVVGTEEASGNWVIDLVGSTEERHQSGKVDGDQYSTTFPKKDLEPGSYDILVDYKGSAEGGTVNLYDVDHIRLDKDSPCITVPDNGERPDDGKDTDPGKEKDRETSDEIKNGANMPDTSTNYPWGVLIGSGIALLGVVLYVLRKTFMKS</sequence>
<keyword evidence="2" id="KW-0472">Membrane</keyword>
<accession>A0A235B6G6</accession>
<keyword evidence="5" id="KW-1185">Reference proteome</keyword>
<gene>
    <name evidence="4" type="ORF">CHM34_12485</name>
</gene>
<dbReference type="AlphaFoldDB" id="A0A235B6G6"/>
<keyword evidence="2" id="KW-0812">Transmembrane</keyword>
<evidence type="ECO:0000256" key="1">
    <source>
        <dbReference type="SAM" id="MobiDB-lite"/>
    </source>
</evidence>
<protein>
    <submittedName>
        <fullName evidence="4">Uncharacterized protein</fullName>
    </submittedName>
</protein>
<feature type="compositionally biased region" description="Basic and acidic residues" evidence="1">
    <location>
        <begin position="46"/>
        <end position="70"/>
    </location>
</feature>
<dbReference type="EMBL" id="NOWF01000007">
    <property type="protein sequence ID" value="OYD07195.1"/>
    <property type="molecule type" value="Genomic_DNA"/>
</dbReference>
<feature type="compositionally biased region" description="Basic and acidic residues" evidence="1">
    <location>
        <begin position="397"/>
        <end position="422"/>
    </location>
</feature>